<protein>
    <recommendedName>
        <fullName evidence="9">Cadherin domain-containing protein</fullName>
    </recommendedName>
</protein>
<comment type="subcellular location">
    <subcellularLocation>
        <location evidence="1">Membrane</location>
        <topology evidence="1">Single-pass membrane protein</topology>
    </subcellularLocation>
</comment>
<dbReference type="AlphaFoldDB" id="A0A8S2S345"/>
<organism evidence="10 11">
    <name type="scientific">Rotaria magnacalcarata</name>
    <dbReference type="NCBI Taxonomy" id="392030"/>
    <lineage>
        <taxon>Eukaryota</taxon>
        <taxon>Metazoa</taxon>
        <taxon>Spiralia</taxon>
        <taxon>Gnathifera</taxon>
        <taxon>Rotifera</taxon>
        <taxon>Eurotatoria</taxon>
        <taxon>Bdelloidea</taxon>
        <taxon>Philodinida</taxon>
        <taxon>Philodinidae</taxon>
        <taxon>Rotaria</taxon>
    </lineage>
</organism>
<dbReference type="SUPFAM" id="SSF49313">
    <property type="entry name" value="Cadherin-like"/>
    <property type="match status" value="2"/>
</dbReference>
<evidence type="ECO:0000256" key="5">
    <source>
        <dbReference type="ARBA" id="ARBA00022989"/>
    </source>
</evidence>
<evidence type="ECO:0000256" key="3">
    <source>
        <dbReference type="ARBA" id="ARBA00022737"/>
    </source>
</evidence>
<reference evidence="10" key="1">
    <citation type="submission" date="2021-02" db="EMBL/GenBank/DDBJ databases">
        <authorList>
            <person name="Nowell W R."/>
        </authorList>
    </citation>
    <scope>NUCLEOTIDE SEQUENCE</scope>
</reference>
<evidence type="ECO:0000256" key="8">
    <source>
        <dbReference type="PROSITE-ProRule" id="PRU00043"/>
    </source>
</evidence>
<evidence type="ECO:0000256" key="6">
    <source>
        <dbReference type="ARBA" id="ARBA00023136"/>
    </source>
</evidence>
<feature type="non-terminal residue" evidence="10">
    <location>
        <position position="1"/>
    </location>
</feature>
<dbReference type="InterPro" id="IPR020894">
    <property type="entry name" value="Cadherin_CS"/>
</dbReference>
<dbReference type="PROSITE" id="PS00232">
    <property type="entry name" value="CADHERIN_1"/>
    <property type="match status" value="1"/>
</dbReference>
<proteinExistence type="predicted"/>
<evidence type="ECO:0000256" key="4">
    <source>
        <dbReference type="ARBA" id="ARBA00022837"/>
    </source>
</evidence>
<evidence type="ECO:0000259" key="9">
    <source>
        <dbReference type="PROSITE" id="PS50268"/>
    </source>
</evidence>
<accession>A0A8S2S345</accession>
<evidence type="ECO:0000256" key="2">
    <source>
        <dbReference type="ARBA" id="ARBA00022692"/>
    </source>
</evidence>
<evidence type="ECO:0000313" key="11">
    <source>
        <dbReference type="Proteomes" id="UP000681720"/>
    </source>
</evidence>
<keyword evidence="2" id="KW-0812">Transmembrane</keyword>
<gene>
    <name evidence="10" type="ORF">GIL414_LOCUS21560</name>
</gene>
<dbReference type="CDD" id="cd11304">
    <property type="entry name" value="Cadherin_repeat"/>
    <property type="match status" value="2"/>
</dbReference>
<sequence>ITLVNPLDYESEQSYRLTVQVRDQGENSLACFVTIDISIVDENDNCPQAFITFVNPLINNSIIFIIENTPIGDILAHISISDRDSGLNGELSYRIEQGEDLIGI</sequence>
<dbReference type="PANTHER" id="PTHR24028">
    <property type="entry name" value="CADHERIN-87A"/>
    <property type="match status" value="1"/>
</dbReference>
<dbReference type="GO" id="GO:0005886">
    <property type="term" value="C:plasma membrane"/>
    <property type="evidence" value="ECO:0007669"/>
    <property type="project" value="InterPro"/>
</dbReference>
<dbReference type="InterPro" id="IPR002126">
    <property type="entry name" value="Cadherin-like_dom"/>
</dbReference>
<dbReference type="Gene3D" id="2.60.40.60">
    <property type="entry name" value="Cadherins"/>
    <property type="match status" value="2"/>
</dbReference>
<comment type="caution">
    <text evidence="10">The sequence shown here is derived from an EMBL/GenBank/DDBJ whole genome shotgun (WGS) entry which is preliminary data.</text>
</comment>
<keyword evidence="5" id="KW-1133">Transmembrane helix</keyword>
<dbReference type="EMBL" id="CAJOBJ010018720">
    <property type="protein sequence ID" value="CAF4200006.1"/>
    <property type="molecule type" value="Genomic_DNA"/>
</dbReference>
<dbReference type="InterPro" id="IPR050174">
    <property type="entry name" value="Protocadherin/Cadherin-CA"/>
</dbReference>
<keyword evidence="4 8" id="KW-0106">Calcium</keyword>
<keyword evidence="6" id="KW-0472">Membrane</keyword>
<feature type="non-terminal residue" evidence="10">
    <location>
        <position position="104"/>
    </location>
</feature>
<name>A0A8S2S345_9BILA</name>
<evidence type="ECO:0000256" key="1">
    <source>
        <dbReference type="ARBA" id="ARBA00004167"/>
    </source>
</evidence>
<keyword evidence="3" id="KW-0677">Repeat</keyword>
<dbReference type="InterPro" id="IPR015919">
    <property type="entry name" value="Cadherin-like_sf"/>
</dbReference>
<evidence type="ECO:0000313" key="10">
    <source>
        <dbReference type="EMBL" id="CAF4200006.1"/>
    </source>
</evidence>
<dbReference type="Proteomes" id="UP000681720">
    <property type="component" value="Unassembled WGS sequence"/>
</dbReference>
<dbReference type="GO" id="GO:0007156">
    <property type="term" value="P:homophilic cell adhesion via plasma membrane adhesion molecules"/>
    <property type="evidence" value="ECO:0007669"/>
    <property type="project" value="InterPro"/>
</dbReference>
<dbReference type="PANTHER" id="PTHR24028:SF146">
    <property type="entry name" value="CADHERIN 96CB, ISOFORM D-RELATED"/>
    <property type="match status" value="1"/>
</dbReference>
<evidence type="ECO:0000256" key="7">
    <source>
        <dbReference type="ARBA" id="ARBA00023180"/>
    </source>
</evidence>
<feature type="domain" description="Cadherin" evidence="9">
    <location>
        <begin position="1"/>
        <end position="49"/>
    </location>
</feature>
<dbReference type="PROSITE" id="PS50268">
    <property type="entry name" value="CADHERIN_2"/>
    <property type="match status" value="1"/>
</dbReference>
<dbReference type="GO" id="GO:0005509">
    <property type="term" value="F:calcium ion binding"/>
    <property type="evidence" value="ECO:0007669"/>
    <property type="project" value="UniProtKB-UniRule"/>
</dbReference>
<keyword evidence="7" id="KW-0325">Glycoprotein</keyword>